<organism evidence="3 4">
    <name type="scientific">Vagococcus hydrophili</name>
    <dbReference type="NCBI Taxonomy" id="2714947"/>
    <lineage>
        <taxon>Bacteria</taxon>
        <taxon>Bacillati</taxon>
        <taxon>Bacillota</taxon>
        <taxon>Bacilli</taxon>
        <taxon>Lactobacillales</taxon>
        <taxon>Enterococcaceae</taxon>
        <taxon>Vagococcus</taxon>
    </lineage>
</organism>
<dbReference type="InterPro" id="IPR016163">
    <property type="entry name" value="Ald_DH_C"/>
</dbReference>
<keyword evidence="1 3" id="KW-0560">Oxidoreductase</keyword>
<evidence type="ECO:0000259" key="2">
    <source>
        <dbReference type="Pfam" id="PF00171"/>
    </source>
</evidence>
<dbReference type="KEGG" id="vhy:G7082_08980"/>
<sequence length="492" mass="52870">MVNVVDKDLISVQEVRNLLRDATEAQKELATFSQEKIDNICQAMTKAAYDNRVKLAKMANEETGFGIWQDKVVKNSFASKAVWENMKDMKTVGVINEDKVNKVMDIAVPVGVVAGLIPSTNPTSTVIYKALISLKAGNSIVFSPHPTALKCITETVDIIRNAAVREGCPAGAISVMATPTMQGTAELMKHDLTKLILATGGSAMVKAAYSSGTPAIGVGPGNGPAFIEKTANIPVAVKHIMESKTFDNGTICASEQSIVVEEVSKQAVISEFKKQGAYFLTKEEAAQLEKFIMRANGTMNPQIVGKSIDTISKLTGLTFPQGTRVLIAEEDRVGMKVPYSREKLAPILAFYTTKDWEDACQLCIEILTNEGAGHTMVIHTEDDNVVREFGLKKPVSRLLVNTPGTLGGIGASTNINPALTLGCGAVGGSSTSDNISPENLFNLRKVAYGVCELDELRGEDLNLVDNKVETCSTKDSKDELINKIVAAVLEKL</sequence>
<evidence type="ECO:0000256" key="1">
    <source>
        <dbReference type="ARBA" id="ARBA00023002"/>
    </source>
</evidence>
<dbReference type="InterPro" id="IPR015590">
    <property type="entry name" value="Aldehyde_DH_dom"/>
</dbReference>
<dbReference type="PANTHER" id="PTHR11699">
    <property type="entry name" value="ALDEHYDE DEHYDROGENASE-RELATED"/>
    <property type="match status" value="1"/>
</dbReference>
<feature type="domain" description="Aldehyde dehydrogenase" evidence="2">
    <location>
        <begin position="11"/>
        <end position="276"/>
    </location>
</feature>
<dbReference type="Gene3D" id="3.40.605.10">
    <property type="entry name" value="Aldehyde Dehydrogenase, Chain A, domain 1"/>
    <property type="match status" value="1"/>
</dbReference>
<dbReference type="CDD" id="cd07122">
    <property type="entry name" value="ALDH_F20_ACDH"/>
    <property type="match status" value="1"/>
</dbReference>
<dbReference type="Proteomes" id="UP000501747">
    <property type="component" value="Chromosome"/>
</dbReference>
<dbReference type="SUPFAM" id="SSF53720">
    <property type="entry name" value="ALDH-like"/>
    <property type="match status" value="1"/>
</dbReference>
<gene>
    <name evidence="3" type="ORF">G7082_08980</name>
</gene>
<dbReference type="EMBL" id="CP049887">
    <property type="protein sequence ID" value="QIL48627.1"/>
    <property type="molecule type" value="Genomic_DNA"/>
</dbReference>
<evidence type="ECO:0000313" key="4">
    <source>
        <dbReference type="Proteomes" id="UP000501747"/>
    </source>
</evidence>
<dbReference type="InterPro" id="IPR013357">
    <property type="entry name" value="Acetaldehyde_DH_acetylating"/>
</dbReference>
<reference evidence="3 4" key="1">
    <citation type="submission" date="2020-03" db="EMBL/GenBank/DDBJ databases">
        <title>Vagococcus sp. nov., isolated from beetles.</title>
        <authorList>
            <person name="Hyun D.-W."/>
            <person name="Bae J.-W."/>
        </authorList>
    </citation>
    <scope>NUCLEOTIDE SEQUENCE [LARGE SCALE GENOMIC DNA]</scope>
    <source>
        <strain evidence="3 4">HDW17B</strain>
    </source>
</reference>
<dbReference type="InterPro" id="IPR016162">
    <property type="entry name" value="Ald_DH_N"/>
</dbReference>
<dbReference type="Gene3D" id="3.40.309.10">
    <property type="entry name" value="Aldehyde Dehydrogenase, Chain A, domain 2"/>
    <property type="match status" value="1"/>
</dbReference>
<dbReference type="GO" id="GO:0008774">
    <property type="term" value="F:acetaldehyde dehydrogenase (acetylating) activity"/>
    <property type="evidence" value="ECO:0007669"/>
    <property type="project" value="UniProtKB-EC"/>
</dbReference>
<dbReference type="AlphaFoldDB" id="A0A6G8AUG3"/>
<dbReference type="EC" id="1.2.1.10" evidence="3"/>
<name>A0A6G8AUG3_9ENTE</name>
<dbReference type="NCBIfam" id="TIGR02518">
    <property type="entry name" value="EutH_ACDH"/>
    <property type="match status" value="1"/>
</dbReference>
<proteinExistence type="predicted"/>
<accession>A0A6G8AUG3</accession>
<evidence type="ECO:0000313" key="3">
    <source>
        <dbReference type="EMBL" id="QIL48627.1"/>
    </source>
</evidence>
<dbReference type="InterPro" id="IPR016161">
    <property type="entry name" value="Ald_DH/histidinol_DH"/>
</dbReference>
<dbReference type="RefSeq" id="WP_166034763.1">
    <property type="nucleotide sequence ID" value="NZ_CP049887.1"/>
</dbReference>
<protein>
    <submittedName>
        <fullName evidence="3">Acetaldehyde dehydrogenase (Acetylating)</fullName>
        <ecNumber evidence="3">1.2.1.10</ecNumber>
    </submittedName>
</protein>
<dbReference type="Pfam" id="PF00171">
    <property type="entry name" value="Aldedh"/>
    <property type="match status" value="1"/>
</dbReference>
<keyword evidence="4" id="KW-1185">Reference proteome</keyword>